<evidence type="ECO:0000256" key="1">
    <source>
        <dbReference type="SAM" id="Phobius"/>
    </source>
</evidence>
<evidence type="ECO:0000313" key="2">
    <source>
        <dbReference type="EMBL" id="PJE73419.1"/>
    </source>
</evidence>
<protein>
    <submittedName>
        <fullName evidence="2">Uncharacterized protein</fullName>
    </submittedName>
</protein>
<dbReference type="EMBL" id="PFER01000040">
    <property type="protein sequence ID" value="PJE73419.1"/>
    <property type="molecule type" value="Genomic_DNA"/>
</dbReference>
<dbReference type="Proteomes" id="UP000230959">
    <property type="component" value="Unassembled WGS sequence"/>
</dbReference>
<accession>A0A2M8L9X0</accession>
<organism evidence="2 3">
    <name type="scientific">Candidatus Terrybacteria bacterium CG10_big_fil_rev_8_21_14_0_10_41_10</name>
    <dbReference type="NCBI Taxonomy" id="1975026"/>
    <lineage>
        <taxon>Bacteria</taxon>
        <taxon>Candidatus Terryibacteriota</taxon>
    </lineage>
</organism>
<evidence type="ECO:0000313" key="3">
    <source>
        <dbReference type="Proteomes" id="UP000230959"/>
    </source>
</evidence>
<sequence>MKNNLKGIIKYLNPYNISGGEPNIKRDWLAVVAFFVVCLLVSAGLGAYVYFDTAKVMTKEIVAPENSVVSVSKEEIKAVVDDIKFKEKKFNDGFIIDALRDPSL</sequence>
<name>A0A2M8L9X0_9BACT</name>
<keyword evidence="1" id="KW-1133">Transmembrane helix</keyword>
<gene>
    <name evidence="2" type="ORF">COV02_02805</name>
</gene>
<dbReference type="AlphaFoldDB" id="A0A2M8L9X0"/>
<feature type="transmembrane region" description="Helical" evidence="1">
    <location>
        <begin position="28"/>
        <end position="51"/>
    </location>
</feature>
<comment type="caution">
    <text evidence="2">The sequence shown here is derived from an EMBL/GenBank/DDBJ whole genome shotgun (WGS) entry which is preliminary data.</text>
</comment>
<keyword evidence="1" id="KW-0812">Transmembrane</keyword>
<keyword evidence="1" id="KW-0472">Membrane</keyword>
<reference evidence="3" key="1">
    <citation type="submission" date="2017-09" db="EMBL/GenBank/DDBJ databases">
        <title>Depth-based differentiation of microbial function through sediment-hosted aquifers and enrichment of novel symbionts in the deep terrestrial subsurface.</title>
        <authorList>
            <person name="Probst A.J."/>
            <person name="Ladd B."/>
            <person name="Jarett J.K."/>
            <person name="Geller-Mcgrath D.E."/>
            <person name="Sieber C.M.K."/>
            <person name="Emerson J.B."/>
            <person name="Anantharaman K."/>
            <person name="Thomas B.C."/>
            <person name="Malmstrom R."/>
            <person name="Stieglmeier M."/>
            <person name="Klingl A."/>
            <person name="Woyke T."/>
            <person name="Ryan C.M."/>
            <person name="Banfield J.F."/>
        </authorList>
    </citation>
    <scope>NUCLEOTIDE SEQUENCE [LARGE SCALE GENOMIC DNA]</scope>
</reference>
<proteinExistence type="predicted"/>